<name>A0A2N4UMD0_9GAMM</name>
<feature type="domain" description="EF-hand" evidence="3">
    <location>
        <begin position="385"/>
        <end position="420"/>
    </location>
</feature>
<dbReference type="InterPro" id="IPR052969">
    <property type="entry name" value="Thr-specific_kinase-like"/>
</dbReference>
<keyword evidence="1" id="KW-0175">Coiled coil</keyword>
<dbReference type="Proteomes" id="UP000234420">
    <property type="component" value="Unassembled WGS sequence"/>
</dbReference>
<dbReference type="PANTHER" id="PTHR47763">
    <property type="entry name" value="ALPHA-PROTEIN KINASE VWKA"/>
    <property type="match status" value="1"/>
</dbReference>
<dbReference type="EMBL" id="NPIB01000037">
    <property type="protein sequence ID" value="PLC56179.1"/>
    <property type="molecule type" value="Genomic_DNA"/>
</dbReference>
<dbReference type="InterPro" id="IPR002035">
    <property type="entry name" value="VWF_A"/>
</dbReference>
<feature type="domain" description="VWFA" evidence="4">
    <location>
        <begin position="342"/>
        <end position="554"/>
    </location>
</feature>
<reference evidence="5 6" key="1">
    <citation type="journal article" date="2018" name="Syst. Appl. Microbiol.">
        <title>Photobacterium carnosum sp. nov., isolated from spoiled modified atmosphere packaged poultry meat.</title>
        <authorList>
            <person name="Hilgarth M."/>
            <person name="Fuertes S."/>
            <person name="Ehrmann M."/>
            <person name="Vogel R.F."/>
        </authorList>
    </citation>
    <scope>NUCLEOTIDE SEQUENCE [LARGE SCALE GENOMIC DNA]</scope>
    <source>
        <strain evidence="5 6">TMW 2.2021</strain>
    </source>
</reference>
<feature type="coiled-coil region" evidence="1">
    <location>
        <begin position="612"/>
        <end position="639"/>
    </location>
</feature>
<keyword evidence="2" id="KW-0732">Signal</keyword>
<dbReference type="InterPro" id="IPR036465">
    <property type="entry name" value="vWFA_dom_sf"/>
</dbReference>
<dbReference type="RefSeq" id="WP_101770301.1">
    <property type="nucleotide sequence ID" value="NZ_BPPU01000001.1"/>
</dbReference>
<feature type="chain" id="PRO_5014995332" description="VWFA domain-containing protein" evidence="2">
    <location>
        <begin position="29"/>
        <end position="749"/>
    </location>
</feature>
<evidence type="ECO:0000256" key="1">
    <source>
        <dbReference type="SAM" id="Coils"/>
    </source>
</evidence>
<comment type="caution">
    <text evidence="5">The sequence shown here is derived from an EMBL/GenBank/DDBJ whole genome shotgun (WGS) entry which is preliminary data.</text>
</comment>
<dbReference type="SMART" id="SM00327">
    <property type="entry name" value="VWA"/>
    <property type="match status" value="1"/>
</dbReference>
<dbReference type="PROSITE" id="PS50222">
    <property type="entry name" value="EF_HAND_2"/>
    <property type="match status" value="1"/>
</dbReference>
<dbReference type="CDD" id="cd00198">
    <property type="entry name" value="vWFA"/>
    <property type="match status" value="1"/>
</dbReference>
<dbReference type="InterPro" id="IPR002048">
    <property type="entry name" value="EF_hand_dom"/>
</dbReference>
<feature type="signal peptide" evidence="2">
    <location>
        <begin position="1"/>
        <end position="28"/>
    </location>
</feature>
<evidence type="ECO:0000313" key="6">
    <source>
        <dbReference type="Proteomes" id="UP000234420"/>
    </source>
</evidence>
<sequence length="749" mass="83897">MNKNKISLSKCISLGIAGLFTLSGEAYASSYSDLLSTMQVRQVALEKEQISSDSCLGERLDGLLKINYNCSSEVSALAESENNDRTALYTLMAASLKTDKQTVGIQWAKQRHPKYIQGVVREVRLEDGTTTFWNGIGEHPDENNIDRVLTKQFAKLYASPTKSADVLRDNLPLYEAFGVIKQENKNGKRWYQVTEEYVPKQKPSNWEPKTIGWISEEDAISWKRALVMRFTNSLNRDPSVIFETAEDAVALMKANKMERNKQLDKLYADFESGNVNRTSGALAIEPTVGQSQDQIVMYPLLDFYKLNSEELYMDGQFARLLEVAAQTRNGANQDSMGNVPIDIVFVMDLTSSMQPYLDQLLSVVKKFVLDTNGQDIRFGFIGYQDKDKERKFAFSQKDFTHSGVLSPSDFVTILSKVEAQKIPVKSDDIPEAVLDGVNLALDSKQWRDKSAKTIILIGDAPGREDNISIKELRDKSYTRKIPIYSLYIDASKGAVKYSKIGKKQYKQLSSTYEGAYGTSREIPHLSVIDGGSPVAFANTVASGLNDAKEIFDTFGTQKTGEMKTKEGSVAELLFQQADLLLADPTMPDNAVVGWVADKVMNAPGREALAPMILLNEVELDELEQRVQELKNIGEMAMRGDSGTTLDFFDLVSDNTRFTMVDPSAVNFRDAFSAPLGMNNLPYDSDIMATTREEFQSMDRVQAFVRSMNNKLRHYEDLKRQQGNSNVWKKLSMGTSERDRVVGVELNQLP</sequence>
<proteinExistence type="predicted"/>
<dbReference type="Pfam" id="PF00092">
    <property type="entry name" value="VWA"/>
    <property type="match status" value="1"/>
</dbReference>
<dbReference type="InterPro" id="IPR008309">
    <property type="entry name" value="YdbL"/>
</dbReference>
<evidence type="ECO:0000259" key="4">
    <source>
        <dbReference type="PROSITE" id="PS50234"/>
    </source>
</evidence>
<evidence type="ECO:0000313" key="5">
    <source>
        <dbReference type="EMBL" id="PLC56179.1"/>
    </source>
</evidence>
<evidence type="ECO:0000259" key="3">
    <source>
        <dbReference type="PROSITE" id="PS50222"/>
    </source>
</evidence>
<evidence type="ECO:0000256" key="2">
    <source>
        <dbReference type="SAM" id="SignalP"/>
    </source>
</evidence>
<dbReference type="GO" id="GO:0005509">
    <property type="term" value="F:calcium ion binding"/>
    <property type="evidence" value="ECO:0007669"/>
    <property type="project" value="InterPro"/>
</dbReference>
<dbReference type="Pfam" id="PF07027">
    <property type="entry name" value="DUF1318"/>
    <property type="match status" value="1"/>
</dbReference>
<dbReference type="Gene3D" id="3.40.50.410">
    <property type="entry name" value="von Willebrand factor, type A domain"/>
    <property type="match status" value="1"/>
</dbReference>
<evidence type="ECO:0008006" key="7">
    <source>
        <dbReference type="Google" id="ProtNLM"/>
    </source>
</evidence>
<keyword evidence="6" id="KW-1185">Reference proteome</keyword>
<dbReference type="AlphaFoldDB" id="A0A2N4UMD0"/>
<accession>A0A2N4UMD0</accession>
<dbReference type="SUPFAM" id="SSF53300">
    <property type="entry name" value="vWA-like"/>
    <property type="match status" value="1"/>
</dbReference>
<dbReference type="PROSITE" id="PS50234">
    <property type="entry name" value="VWFA"/>
    <property type="match status" value="1"/>
</dbReference>
<protein>
    <recommendedName>
        <fullName evidence="7">VWFA domain-containing protein</fullName>
    </recommendedName>
</protein>
<organism evidence="5 6">
    <name type="scientific">Photobacterium carnosum</name>
    <dbReference type="NCBI Taxonomy" id="2023717"/>
    <lineage>
        <taxon>Bacteria</taxon>
        <taxon>Pseudomonadati</taxon>
        <taxon>Pseudomonadota</taxon>
        <taxon>Gammaproteobacteria</taxon>
        <taxon>Vibrionales</taxon>
        <taxon>Vibrionaceae</taxon>
        <taxon>Photobacterium</taxon>
    </lineage>
</organism>
<gene>
    <name evidence="5" type="ORF">CIK00_19865</name>
</gene>